<dbReference type="RefSeq" id="WP_380005169.1">
    <property type="nucleotide sequence ID" value="NZ_JBHLYR010000009.1"/>
</dbReference>
<dbReference type="InterPro" id="IPR029069">
    <property type="entry name" value="HotDog_dom_sf"/>
</dbReference>
<dbReference type="SUPFAM" id="SSF54637">
    <property type="entry name" value="Thioesterase/thiol ester dehydrase-isomerase"/>
    <property type="match status" value="1"/>
</dbReference>
<accession>A0ABV6ATN0</accession>
<name>A0ABV6ATN0_9DEIO</name>
<dbReference type="EMBL" id="JBHLYR010000009">
    <property type="protein sequence ID" value="MFB9990790.1"/>
    <property type="molecule type" value="Genomic_DNA"/>
</dbReference>
<sequence length="60" mass="6153">MHSGIIATLADVTLGSVTAFSSDPPLGLTKANLSIDSLGTAHPGDWIEAHAPIWPDELSG</sequence>
<comment type="caution">
    <text evidence="1">The sequence shown here is derived from an EMBL/GenBank/DDBJ whole genome shotgun (WGS) entry which is preliminary data.</text>
</comment>
<organism evidence="1 2">
    <name type="scientific">Deinococcus oregonensis</name>
    <dbReference type="NCBI Taxonomy" id="1805970"/>
    <lineage>
        <taxon>Bacteria</taxon>
        <taxon>Thermotogati</taxon>
        <taxon>Deinococcota</taxon>
        <taxon>Deinococci</taxon>
        <taxon>Deinococcales</taxon>
        <taxon>Deinococcaceae</taxon>
        <taxon>Deinococcus</taxon>
    </lineage>
</organism>
<dbReference type="Gene3D" id="3.10.129.10">
    <property type="entry name" value="Hotdog Thioesterase"/>
    <property type="match status" value="1"/>
</dbReference>
<keyword evidence="2" id="KW-1185">Reference proteome</keyword>
<dbReference type="Proteomes" id="UP001589733">
    <property type="component" value="Unassembled WGS sequence"/>
</dbReference>
<reference evidence="1 2" key="1">
    <citation type="submission" date="2024-09" db="EMBL/GenBank/DDBJ databases">
        <authorList>
            <person name="Sun Q."/>
            <person name="Mori K."/>
        </authorList>
    </citation>
    <scope>NUCLEOTIDE SEQUENCE [LARGE SCALE GENOMIC DNA]</scope>
    <source>
        <strain evidence="1 2">JCM 13503</strain>
    </source>
</reference>
<proteinExistence type="predicted"/>
<evidence type="ECO:0000313" key="2">
    <source>
        <dbReference type="Proteomes" id="UP001589733"/>
    </source>
</evidence>
<evidence type="ECO:0000313" key="1">
    <source>
        <dbReference type="EMBL" id="MFB9990790.1"/>
    </source>
</evidence>
<protein>
    <submittedName>
        <fullName evidence="1">Uncharacterized protein</fullName>
    </submittedName>
</protein>
<gene>
    <name evidence="1" type="ORF">ACFFLM_02140</name>
</gene>